<dbReference type="Pfam" id="PF00563">
    <property type="entry name" value="EAL"/>
    <property type="match status" value="1"/>
</dbReference>
<sequence length="675" mass="76707">MSHMHKSFTIDEHYLNSLPFPAIIINQDGQATIWGKSAEHLIELSVNDVKGNTTPSIHENLLRQLPVETFQSILQNEDSTYLDKITVQTTSNMELTTALLAKPFIEEGERFILMIFMLPELMTNAVSDCTTFVNLKQGLDATFMTVTLDQDGFILECNNEFLKTSQWTPKRVIGKTFWQLFPDNDESEKVSNTIWRNLNNGHTWQGEVEKITKTGQSYWVLLTAIPTFNLETNEQQFFLIEKDITKSKTIQHQLEKIAYIDTETGLMNAHRLEKVITTMIDDERHFSFVYLSIDKFYTLKELHDQQIEQSLIIEFTNRIKMYFQDSTMARINENDFVVITPLSEWFIQGFLSYLQQHPIYSGNIAVPISISGGITRYPEDQTTFSQLMKASIATISTVREAGGDKIVSLSTATHKALNRKALIEKRLLQALDQKNLKVLYQPQIDVYSGKITAVEALVRWEDEIIGVVSPDELIPIAEETGLINNIGSFMLEKACEQALLWKKAGHDLKISINSSVREFRDKNMAKSILEMITKTGCPANLLQIEITEKFALEAEAATSIAQQMRKLENEGISFILDDFGTGYGSFRYMQILPIDTLKIDQTFTNSLLKSEKTQKLMHGMVQLGKSMELKVVAEGVETAEQADLLITYGCDAIQGYYISKPVTPDEIEDLLSKQK</sequence>
<dbReference type="Pfam" id="PF00990">
    <property type="entry name" value="GGDEF"/>
    <property type="match status" value="1"/>
</dbReference>
<dbReference type="SMART" id="SM00267">
    <property type="entry name" value="GGDEF"/>
    <property type="match status" value="1"/>
</dbReference>
<dbReference type="RefSeq" id="WP_274795421.1">
    <property type="nucleotide sequence ID" value="NZ_CP113527.1"/>
</dbReference>
<evidence type="ECO:0000313" key="5">
    <source>
        <dbReference type="Proteomes" id="UP001219585"/>
    </source>
</evidence>
<reference evidence="4" key="1">
    <citation type="submission" date="2022-11" db="EMBL/GenBank/DDBJ databases">
        <title>Lysinibacillus irui.</title>
        <authorList>
            <person name="Akintayo S.O."/>
        </authorList>
    </citation>
    <scope>NUCLEOTIDE SEQUENCE</scope>
    <source>
        <strain evidence="4">IRB4-01</strain>
    </source>
</reference>
<dbReference type="InterPro" id="IPR000160">
    <property type="entry name" value="GGDEF_dom"/>
</dbReference>
<dbReference type="Gene3D" id="3.20.20.450">
    <property type="entry name" value="EAL domain"/>
    <property type="match status" value="1"/>
</dbReference>
<organism evidence="4 5">
    <name type="scientific">Lysinibacillus irui</name>
    <dbReference type="NCBI Taxonomy" id="2998077"/>
    <lineage>
        <taxon>Bacteria</taxon>
        <taxon>Bacillati</taxon>
        <taxon>Bacillota</taxon>
        <taxon>Bacilli</taxon>
        <taxon>Bacillales</taxon>
        <taxon>Bacillaceae</taxon>
        <taxon>Lysinibacillus</taxon>
    </lineage>
</organism>
<dbReference type="SUPFAM" id="SSF55073">
    <property type="entry name" value="Nucleotide cyclase"/>
    <property type="match status" value="1"/>
</dbReference>
<protein>
    <submittedName>
        <fullName evidence="4">EAL domain-containing protein</fullName>
    </submittedName>
</protein>
<dbReference type="InterPro" id="IPR035965">
    <property type="entry name" value="PAS-like_dom_sf"/>
</dbReference>
<dbReference type="CDD" id="cd01948">
    <property type="entry name" value="EAL"/>
    <property type="match status" value="1"/>
</dbReference>
<evidence type="ECO:0000259" key="3">
    <source>
        <dbReference type="PROSITE" id="PS50887"/>
    </source>
</evidence>
<accession>A0AAJ5RUI9</accession>
<dbReference type="PROSITE" id="PS50887">
    <property type="entry name" value="GGDEF"/>
    <property type="match status" value="1"/>
</dbReference>
<gene>
    <name evidence="4" type="ORF">OU989_01860</name>
</gene>
<dbReference type="SMART" id="SM00052">
    <property type="entry name" value="EAL"/>
    <property type="match status" value="1"/>
</dbReference>
<dbReference type="InterPro" id="IPR000700">
    <property type="entry name" value="PAS-assoc_C"/>
</dbReference>
<dbReference type="SUPFAM" id="SSF141868">
    <property type="entry name" value="EAL domain-like"/>
    <property type="match status" value="1"/>
</dbReference>
<dbReference type="Gene3D" id="3.30.450.20">
    <property type="entry name" value="PAS domain"/>
    <property type="match status" value="1"/>
</dbReference>
<dbReference type="PANTHER" id="PTHR44757">
    <property type="entry name" value="DIGUANYLATE CYCLASE DGCP"/>
    <property type="match status" value="1"/>
</dbReference>
<proteinExistence type="predicted"/>
<dbReference type="SUPFAM" id="SSF55785">
    <property type="entry name" value="PYP-like sensor domain (PAS domain)"/>
    <property type="match status" value="1"/>
</dbReference>
<dbReference type="EMBL" id="CP113527">
    <property type="protein sequence ID" value="WDV07249.1"/>
    <property type="molecule type" value="Genomic_DNA"/>
</dbReference>
<dbReference type="InterPro" id="IPR035919">
    <property type="entry name" value="EAL_sf"/>
</dbReference>
<dbReference type="Gene3D" id="3.30.70.270">
    <property type="match status" value="1"/>
</dbReference>
<feature type="domain" description="GGDEF" evidence="3">
    <location>
        <begin position="284"/>
        <end position="411"/>
    </location>
</feature>
<dbReference type="Pfam" id="PF13426">
    <property type="entry name" value="PAS_9"/>
    <property type="match status" value="1"/>
</dbReference>
<dbReference type="PROSITE" id="PS50113">
    <property type="entry name" value="PAC"/>
    <property type="match status" value="1"/>
</dbReference>
<feature type="domain" description="EAL" evidence="2">
    <location>
        <begin position="420"/>
        <end position="675"/>
    </location>
</feature>
<dbReference type="Proteomes" id="UP001219585">
    <property type="component" value="Chromosome"/>
</dbReference>
<dbReference type="AlphaFoldDB" id="A0AAJ5RUI9"/>
<dbReference type="InterPro" id="IPR043128">
    <property type="entry name" value="Rev_trsase/Diguanyl_cyclase"/>
</dbReference>
<dbReference type="InterPro" id="IPR029787">
    <property type="entry name" value="Nucleotide_cyclase"/>
</dbReference>
<dbReference type="KEGG" id="liu:OU989_01860"/>
<dbReference type="NCBIfam" id="TIGR00229">
    <property type="entry name" value="sensory_box"/>
    <property type="match status" value="1"/>
</dbReference>
<dbReference type="InterPro" id="IPR052155">
    <property type="entry name" value="Biofilm_reg_signaling"/>
</dbReference>
<dbReference type="InterPro" id="IPR001633">
    <property type="entry name" value="EAL_dom"/>
</dbReference>
<feature type="domain" description="PAC" evidence="1">
    <location>
        <begin position="204"/>
        <end position="256"/>
    </location>
</feature>
<dbReference type="PROSITE" id="PS50883">
    <property type="entry name" value="EAL"/>
    <property type="match status" value="1"/>
</dbReference>
<dbReference type="SMART" id="SM00091">
    <property type="entry name" value="PAS"/>
    <property type="match status" value="2"/>
</dbReference>
<evidence type="ECO:0000259" key="1">
    <source>
        <dbReference type="PROSITE" id="PS50113"/>
    </source>
</evidence>
<dbReference type="PANTHER" id="PTHR44757:SF2">
    <property type="entry name" value="BIOFILM ARCHITECTURE MAINTENANCE PROTEIN MBAA"/>
    <property type="match status" value="1"/>
</dbReference>
<dbReference type="CDD" id="cd00130">
    <property type="entry name" value="PAS"/>
    <property type="match status" value="1"/>
</dbReference>
<dbReference type="InterPro" id="IPR000014">
    <property type="entry name" value="PAS"/>
</dbReference>
<evidence type="ECO:0000259" key="2">
    <source>
        <dbReference type="PROSITE" id="PS50883"/>
    </source>
</evidence>
<evidence type="ECO:0000313" key="4">
    <source>
        <dbReference type="EMBL" id="WDV07249.1"/>
    </source>
</evidence>
<name>A0AAJ5RUI9_9BACI</name>